<dbReference type="Proteomes" id="UP001207468">
    <property type="component" value="Unassembled WGS sequence"/>
</dbReference>
<evidence type="ECO:0000313" key="1">
    <source>
        <dbReference type="EMBL" id="KAI9450076.1"/>
    </source>
</evidence>
<proteinExistence type="predicted"/>
<gene>
    <name evidence="1" type="ORF">F5148DRAFT_1152940</name>
</gene>
<name>A0ACC0TUU1_9AGAM</name>
<reference evidence="1" key="1">
    <citation type="submission" date="2021-03" db="EMBL/GenBank/DDBJ databases">
        <title>Evolutionary priming and transition to the ectomycorrhizal habit in an iconic lineage of mushroom-forming fungi: is preadaptation a requirement?</title>
        <authorList>
            <consortium name="DOE Joint Genome Institute"/>
            <person name="Looney B.P."/>
            <person name="Miyauchi S."/>
            <person name="Morin E."/>
            <person name="Drula E."/>
            <person name="Courty P.E."/>
            <person name="Chicoki N."/>
            <person name="Fauchery L."/>
            <person name="Kohler A."/>
            <person name="Kuo A."/>
            <person name="LaButti K."/>
            <person name="Pangilinan J."/>
            <person name="Lipzen A."/>
            <person name="Riley R."/>
            <person name="Andreopoulos W."/>
            <person name="He G."/>
            <person name="Johnson J."/>
            <person name="Barry K.W."/>
            <person name="Grigoriev I.V."/>
            <person name="Nagy L."/>
            <person name="Hibbett D."/>
            <person name="Henrissat B."/>
            <person name="Matheny P.B."/>
            <person name="Labbe J."/>
            <person name="Martin A.F."/>
        </authorList>
    </citation>
    <scope>NUCLEOTIDE SEQUENCE</scope>
    <source>
        <strain evidence="1">BPL698</strain>
    </source>
</reference>
<evidence type="ECO:0000313" key="2">
    <source>
        <dbReference type="Proteomes" id="UP001207468"/>
    </source>
</evidence>
<comment type="caution">
    <text evidence="1">The sequence shown here is derived from an EMBL/GenBank/DDBJ whole genome shotgun (WGS) entry which is preliminary data.</text>
</comment>
<sequence>MFTNRVSLRPRPSFGAYPTNLRELRDGFQDGQSFCGRNAFGESVSARLRLNFPRCPNAINFMVDVFQQYRLDGDEDYQIERQDELPRFQSAGHAPPRHTHSGIWMREMPSYLRIHHGKGHDQAHPACLCVISWSLELCSVSPHSYSRLHSSDCMLPLPLLTLPRLSITQGVFTSSRSVKQIQARLKLLTRVTPDDLTVLLLDGDRGDTSNAQPTRHS</sequence>
<organism evidence="1 2">
    <name type="scientific">Russula earlei</name>
    <dbReference type="NCBI Taxonomy" id="71964"/>
    <lineage>
        <taxon>Eukaryota</taxon>
        <taxon>Fungi</taxon>
        <taxon>Dikarya</taxon>
        <taxon>Basidiomycota</taxon>
        <taxon>Agaricomycotina</taxon>
        <taxon>Agaricomycetes</taxon>
        <taxon>Russulales</taxon>
        <taxon>Russulaceae</taxon>
        <taxon>Russula</taxon>
    </lineage>
</organism>
<accession>A0ACC0TUU1</accession>
<dbReference type="EMBL" id="JAGFNK010000454">
    <property type="protein sequence ID" value="KAI9450076.1"/>
    <property type="molecule type" value="Genomic_DNA"/>
</dbReference>
<protein>
    <submittedName>
        <fullName evidence="1">Uncharacterized protein</fullName>
    </submittedName>
</protein>
<keyword evidence="2" id="KW-1185">Reference proteome</keyword>